<dbReference type="InParanoid" id="A0A2K2AXE6"/>
<keyword evidence="1" id="KW-1133">Transmembrane helix</keyword>
<protein>
    <submittedName>
        <fullName evidence="2">Uncharacterized protein</fullName>
    </submittedName>
</protein>
<evidence type="ECO:0000256" key="1">
    <source>
        <dbReference type="SAM" id="Phobius"/>
    </source>
</evidence>
<accession>A0A2K2AXE6</accession>
<keyword evidence="1" id="KW-0472">Membrane</keyword>
<keyword evidence="1" id="KW-0812">Transmembrane</keyword>
<name>A0A2K2AXE6_POPTR</name>
<dbReference type="AlphaFoldDB" id="A0A2K2AXE6"/>
<evidence type="ECO:0000313" key="2">
    <source>
        <dbReference type="EMBL" id="PNT42199.1"/>
    </source>
</evidence>
<feature type="transmembrane region" description="Helical" evidence="1">
    <location>
        <begin position="56"/>
        <end position="80"/>
    </location>
</feature>
<gene>
    <name evidence="2" type="ORF">POPTR_004G202000</name>
</gene>
<sequence>MKKVLFNSVKLLAFFYFPSYYCSVIELIFVSFYTYIYIENLCTFVLCEVDSTQSGLHYICFLLMLRTSLCLQLVIITFAFSSQKSMDLCFSWEKMANETSTLQNVPPIATRQTQS</sequence>
<evidence type="ECO:0000313" key="3">
    <source>
        <dbReference type="Proteomes" id="UP000006729"/>
    </source>
</evidence>
<dbReference type="EMBL" id="CM009293">
    <property type="protein sequence ID" value="PNT42199.1"/>
    <property type="molecule type" value="Genomic_DNA"/>
</dbReference>
<feature type="transmembrane region" description="Helical" evidence="1">
    <location>
        <begin position="12"/>
        <end position="36"/>
    </location>
</feature>
<keyword evidence="3" id="KW-1185">Reference proteome</keyword>
<proteinExistence type="predicted"/>
<organism evidence="2 3">
    <name type="scientific">Populus trichocarpa</name>
    <name type="common">Western balsam poplar</name>
    <name type="synonym">Populus balsamifera subsp. trichocarpa</name>
    <dbReference type="NCBI Taxonomy" id="3694"/>
    <lineage>
        <taxon>Eukaryota</taxon>
        <taxon>Viridiplantae</taxon>
        <taxon>Streptophyta</taxon>
        <taxon>Embryophyta</taxon>
        <taxon>Tracheophyta</taxon>
        <taxon>Spermatophyta</taxon>
        <taxon>Magnoliopsida</taxon>
        <taxon>eudicotyledons</taxon>
        <taxon>Gunneridae</taxon>
        <taxon>Pentapetalae</taxon>
        <taxon>rosids</taxon>
        <taxon>fabids</taxon>
        <taxon>Malpighiales</taxon>
        <taxon>Salicaceae</taxon>
        <taxon>Saliceae</taxon>
        <taxon>Populus</taxon>
    </lineage>
</organism>
<dbReference type="Proteomes" id="UP000006729">
    <property type="component" value="Chromosome 4"/>
</dbReference>
<reference evidence="2 3" key="1">
    <citation type="journal article" date="2006" name="Science">
        <title>The genome of black cottonwood, Populus trichocarpa (Torr. &amp; Gray).</title>
        <authorList>
            <person name="Tuskan G.A."/>
            <person name="Difazio S."/>
            <person name="Jansson S."/>
            <person name="Bohlmann J."/>
            <person name="Grigoriev I."/>
            <person name="Hellsten U."/>
            <person name="Putnam N."/>
            <person name="Ralph S."/>
            <person name="Rombauts S."/>
            <person name="Salamov A."/>
            <person name="Schein J."/>
            <person name="Sterck L."/>
            <person name="Aerts A."/>
            <person name="Bhalerao R.R."/>
            <person name="Bhalerao R.P."/>
            <person name="Blaudez D."/>
            <person name="Boerjan W."/>
            <person name="Brun A."/>
            <person name="Brunner A."/>
            <person name="Busov V."/>
            <person name="Campbell M."/>
            <person name="Carlson J."/>
            <person name="Chalot M."/>
            <person name="Chapman J."/>
            <person name="Chen G.L."/>
            <person name="Cooper D."/>
            <person name="Coutinho P.M."/>
            <person name="Couturier J."/>
            <person name="Covert S."/>
            <person name="Cronk Q."/>
            <person name="Cunningham R."/>
            <person name="Davis J."/>
            <person name="Degroeve S."/>
            <person name="Dejardin A."/>
            <person name="Depamphilis C."/>
            <person name="Detter J."/>
            <person name="Dirks B."/>
            <person name="Dubchak I."/>
            <person name="Duplessis S."/>
            <person name="Ehlting J."/>
            <person name="Ellis B."/>
            <person name="Gendler K."/>
            <person name="Goodstein D."/>
            <person name="Gribskov M."/>
            <person name="Grimwood J."/>
            <person name="Groover A."/>
            <person name="Gunter L."/>
            <person name="Hamberger B."/>
            <person name="Heinze B."/>
            <person name="Helariutta Y."/>
            <person name="Henrissat B."/>
            <person name="Holligan D."/>
            <person name="Holt R."/>
            <person name="Huang W."/>
            <person name="Islam-Faridi N."/>
            <person name="Jones S."/>
            <person name="Jones-Rhoades M."/>
            <person name="Jorgensen R."/>
            <person name="Joshi C."/>
            <person name="Kangasjarvi J."/>
            <person name="Karlsson J."/>
            <person name="Kelleher C."/>
            <person name="Kirkpatrick R."/>
            <person name="Kirst M."/>
            <person name="Kohler A."/>
            <person name="Kalluri U."/>
            <person name="Larimer F."/>
            <person name="Leebens-Mack J."/>
            <person name="Leple J.C."/>
            <person name="Locascio P."/>
            <person name="Lou Y."/>
            <person name="Lucas S."/>
            <person name="Martin F."/>
            <person name="Montanini B."/>
            <person name="Napoli C."/>
            <person name="Nelson D.R."/>
            <person name="Nelson C."/>
            <person name="Nieminen K."/>
            <person name="Nilsson O."/>
            <person name="Pereda V."/>
            <person name="Peter G."/>
            <person name="Philippe R."/>
            <person name="Pilate G."/>
            <person name="Poliakov A."/>
            <person name="Razumovskaya J."/>
            <person name="Richardson P."/>
            <person name="Rinaldi C."/>
            <person name="Ritland K."/>
            <person name="Rouze P."/>
            <person name="Ryaboy D."/>
            <person name="Schmutz J."/>
            <person name="Schrader J."/>
            <person name="Segerman B."/>
            <person name="Shin H."/>
            <person name="Siddiqui A."/>
            <person name="Sterky F."/>
            <person name="Terry A."/>
            <person name="Tsai C.J."/>
            <person name="Uberbacher E."/>
            <person name="Unneberg P."/>
            <person name="Vahala J."/>
            <person name="Wall K."/>
            <person name="Wessler S."/>
            <person name="Yang G."/>
            <person name="Yin T."/>
            <person name="Douglas C."/>
            <person name="Marra M."/>
            <person name="Sandberg G."/>
            <person name="Van de Peer Y."/>
            <person name="Rokhsar D."/>
        </authorList>
    </citation>
    <scope>NUCLEOTIDE SEQUENCE [LARGE SCALE GENOMIC DNA]</scope>
    <source>
        <strain evidence="3">cv. Nisqually</strain>
    </source>
</reference>